<dbReference type="SUPFAM" id="SSF49785">
    <property type="entry name" value="Galactose-binding domain-like"/>
    <property type="match status" value="1"/>
</dbReference>
<keyword evidence="1" id="KW-0472">Membrane</keyword>
<dbReference type="InterPro" id="IPR029787">
    <property type="entry name" value="Nucleotide_cyclase"/>
</dbReference>
<dbReference type="EMBL" id="RQHW01000042">
    <property type="protein sequence ID" value="TGN18888.1"/>
    <property type="molecule type" value="Genomic_DNA"/>
</dbReference>
<accession>A0A4R9M295</accession>
<dbReference type="PROSITE" id="PS50125">
    <property type="entry name" value="GUANYLATE_CYCLASE_2"/>
    <property type="match status" value="1"/>
</dbReference>
<dbReference type="InterPro" id="IPR001054">
    <property type="entry name" value="A/G_cyclase"/>
</dbReference>
<feature type="transmembrane region" description="Helical" evidence="1">
    <location>
        <begin position="354"/>
        <end position="376"/>
    </location>
</feature>
<dbReference type="RefSeq" id="WP_135760572.1">
    <property type="nucleotide sequence ID" value="NZ_RQHW01000042.1"/>
</dbReference>
<dbReference type="OrthoDB" id="338211at2"/>
<dbReference type="InterPro" id="IPR050697">
    <property type="entry name" value="Adenylyl/Guanylyl_Cyclase_3/4"/>
</dbReference>
<dbReference type="GO" id="GO:0004016">
    <property type="term" value="F:adenylate cyclase activity"/>
    <property type="evidence" value="ECO:0007669"/>
    <property type="project" value="UniProtKB-ARBA"/>
</dbReference>
<feature type="transmembrane region" description="Helical" evidence="1">
    <location>
        <begin position="324"/>
        <end position="342"/>
    </location>
</feature>
<feature type="transmembrane region" description="Helical" evidence="1">
    <location>
        <begin position="382"/>
        <end position="399"/>
    </location>
</feature>
<name>A0A4R9M295_9LEPT</name>
<evidence type="ECO:0000313" key="3">
    <source>
        <dbReference type="EMBL" id="TGN18888.1"/>
    </source>
</evidence>
<dbReference type="AlphaFoldDB" id="A0A4R9M295"/>
<dbReference type="CDD" id="cd07302">
    <property type="entry name" value="CHD"/>
    <property type="match status" value="1"/>
</dbReference>
<dbReference type="Proteomes" id="UP000298058">
    <property type="component" value="Unassembled WGS sequence"/>
</dbReference>
<evidence type="ECO:0000256" key="1">
    <source>
        <dbReference type="SAM" id="Phobius"/>
    </source>
</evidence>
<comment type="caution">
    <text evidence="3">The sequence shown here is derived from an EMBL/GenBank/DDBJ whole genome shotgun (WGS) entry which is preliminary data.</text>
</comment>
<dbReference type="PANTHER" id="PTHR43081">
    <property type="entry name" value="ADENYLATE CYCLASE, TERMINAL-DIFFERENTIATION SPECIFIC-RELATED"/>
    <property type="match status" value="1"/>
</dbReference>
<dbReference type="InterPro" id="IPR011623">
    <property type="entry name" value="7TMR_DISM_rcpt_extracell_dom1"/>
</dbReference>
<dbReference type="GO" id="GO:0006171">
    <property type="term" value="P:cAMP biosynthetic process"/>
    <property type="evidence" value="ECO:0007669"/>
    <property type="project" value="TreeGrafter"/>
</dbReference>
<dbReference type="Pfam" id="PF00211">
    <property type="entry name" value="Guanylate_cyc"/>
    <property type="match status" value="1"/>
</dbReference>
<dbReference type="Pfam" id="PF07695">
    <property type="entry name" value="7TMR-DISM_7TM"/>
    <property type="match status" value="1"/>
</dbReference>
<gene>
    <name evidence="3" type="ORF">EHS15_10730</name>
</gene>
<feature type="transmembrane region" description="Helical" evidence="1">
    <location>
        <begin position="298"/>
        <end position="318"/>
    </location>
</feature>
<protein>
    <submittedName>
        <fullName evidence="3">Adenylate/guanylate cyclase domain-containing protein</fullName>
    </submittedName>
</protein>
<proteinExistence type="predicted"/>
<dbReference type="PANTHER" id="PTHR43081:SF1">
    <property type="entry name" value="ADENYLATE CYCLASE, TERMINAL-DIFFERENTIATION SPECIFIC"/>
    <property type="match status" value="1"/>
</dbReference>
<dbReference type="Gene3D" id="2.60.120.260">
    <property type="entry name" value="Galactose-binding domain-like"/>
    <property type="match status" value="1"/>
</dbReference>
<feature type="domain" description="Guanylate cyclase" evidence="2">
    <location>
        <begin position="461"/>
        <end position="587"/>
    </location>
</feature>
<evidence type="ECO:0000259" key="2">
    <source>
        <dbReference type="PROSITE" id="PS50125"/>
    </source>
</evidence>
<organism evidence="3 4">
    <name type="scientific">Leptospira idonii</name>
    <dbReference type="NCBI Taxonomy" id="1193500"/>
    <lineage>
        <taxon>Bacteria</taxon>
        <taxon>Pseudomonadati</taxon>
        <taxon>Spirochaetota</taxon>
        <taxon>Spirochaetia</taxon>
        <taxon>Leptospirales</taxon>
        <taxon>Leptospiraceae</taxon>
        <taxon>Leptospira</taxon>
    </lineage>
</organism>
<dbReference type="SMART" id="SM00044">
    <property type="entry name" value="CYCc"/>
    <property type="match status" value="1"/>
</dbReference>
<keyword evidence="1" id="KW-0812">Transmembrane</keyword>
<feature type="transmembrane region" description="Helical" evidence="1">
    <location>
        <begin position="266"/>
        <end position="286"/>
    </location>
</feature>
<keyword evidence="1" id="KW-1133">Transmembrane helix</keyword>
<evidence type="ECO:0000313" key="4">
    <source>
        <dbReference type="Proteomes" id="UP000298058"/>
    </source>
</evidence>
<dbReference type="InterPro" id="IPR008979">
    <property type="entry name" value="Galactose-bd-like_sf"/>
</dbReference>
<dbReference type="Gene3D" id="3.30.70.1230">
    <property type="entry name" value="Nucleotide cyclase"/>
    <property type="match status" value="1"/>
</dbReference>
<feature type="transmembrane region" description="Helical" evidence="1">
    <location>
        <begin position="203"/>
        <end position="222"/>
    </location>
</feature>
<feature type="transmembrane region" description="Helical" evidence="1">
    <location>
        <begin position="229"/>
        <end position="246"/>
    </location>
</feature>
<dbReference type="PROSITE" id="PS51257">
    <property type="entry name" value="PROKAR_LIPOPROTEIN"/>
    <property type="match status" value="1"/>
</dbReference>
<reference evidence="3" key="1">
    <citation type="journal article" date="2019" name="PLoS Negl. Trop. Dis.">
        <title>Revisiting the worldwide diversity of Leptospira species in the environment.</title>
        <authorList>
            <person name="Vincent A.T."/>
            <person name="Schiettekatte O."/>
            <person name="Bourhy P."/>
            <person name="Veyrier F.J."/>
            <person name="Picardeau M."/>
        </authorList>
    </citation>
    <scope>NUCLEOTIDE SEQUENCE [LARGE SCALE GENOMIC DNA]</scope>
    <source>
        <strain evidence="3">201300427</strain>
    </source>
</reference>
<keyword evidence="4" id="KW-1185">Reference proteome</keyword>
<dbReference type="SUPFAM" id="SSF55073">
    <property type="entry name" value="Nucleotide cyclase"/>
    <property type="match status" value="1"/>
</dbReference>
<sequence>MGKIKFNLGISLLLSAFFICGCQKEDDVKAVRGLFDLAGTGFSYEKRSLDGEWEFYWNNLADFAAIDATSDDKKVYVKVPSSWNSLLPEAKSGQGYATYRLKLRLPHYGIRYYFRLPPQTSAYEMYINRKKVSGSGKVGARPDESEAKYQIQYASFIPNSYDSEIIIAVSNYHHARGGFRKSIEFGSKGKIQGQSLMFSAGEVFVFGALLSMGLYQLTVFLLRREEKSSFFFSIFCFLTGTRLLVLDNYYIMYIFPNFSWDLMQRIDYISAPLLVAVYITYVRTLYPLKTDVSDWMVSSSWISSGLFSLFVLLTPATIFTKTNLLSQTFILFYSVCIFYSITKIYIQKRKDSRLIFYGSIFLCVGSLHDLFTGNYWFKSHPVMGFFLFFFFLVQGILLSRRNARIYSSMEKMTEELIEINKRLERSNVAYSKFVPLKFLESLGKSKNIDMKRGDYIVKNMTVLSSDIRDFTAISESLSPQDNFLFLNDYLSRVGPIIRSKDGFIEKYIGDAILAFFEKGPDDAVIAAVELHKAIAFWNQNRKEDRFPKINIGVGIHFGELMLGVIGEEDRIESAVLSDTAGIANTLESMTKKYGAKIILSLDALLETKEPDHYPHRILDFVKVPAKKKLVGIAEILIQGLEESFDAKIQTKDRFEKGVHDFWDGNFEVALDEFNYVLATNSSDIAAKLYKEKAISYIQNGTPPGWEKI</sequence>
<dbReference type="GO" id="GO:0035556">
    <property type="term" value="P:intracellular signal transduction"/>
    <property type="evidence" value="ECO:0007669"/>
    <property type="project" value="InterPro"/>
</dbReference>